<dbReference type="Proteomes" id="UP000474024">
    <property type="component" value="Unassembled WGS sequence"/>
</dbReference>
<evidence type="ECO:0000256" key="11">
    <source>
        <dbReference type="ARBA" id="ARBA00022726"/>
    </source>
</evidence>
<proteinExistence type="inferred from homology"/>
<keyword evidence="10 16" id="KW-0479">Metal-binding</keyword>
<dbReference type="PANTHER" id="PTHR43340:SF1">
    <property type="entry name" value="HYPOXANTHINE PHOSPHORIBOSYLTRANSFERASE"/>
    <property type="match status" value="1"/>
</dbReference>
<evidence type="ECO:0000313" key="18">
    <source>
        <dbReference type="EMBL" id="MST75403.1"/>
    </source>
</evidence>
<evidence type="ECO:0000256" key="3">
    <source>
        <dbReference type="ARBA" id="ARBA00004496"/>
    </source>
</evidence>
<accession>A0A6L5YS32</accession>
<dbReference type="RefSeq" id="WP_154430372.1">
    <property type="nucleotide sequence ID" value="NZ_VUNI01000018.1"/>
</dbReference>
<evidence type="ECO:0000256" key="15">
    <source>
        <dbReference type="ARBA" id="ARBA00049402"/>
    </source>
</evidence>
<dbReference type="Pfam" id="PF00156">
    <property type="entry name" value="Pribosyltran"/>
    <property type="match status" value="1"/>
</dbReference>
<dbReference type="GO" id="GO:0000166">
    <property type="term" value="F:nucleotide binding"/>
    <property type="evidence" value="ECO:0007669"/>
    <property type="project" value="UniProtKB-KW"/>
</dbReference>
<dbReference type="GO" id="GO:0032264">
    <property type="term" value="P:IMP salvage"/>
    <property type="evidence" value="ECO:0007669"/>
    <property type="project" value="UniProtKB-UniPathway"/>
</dbReference>
<evidence type="ECO:0000256" key="9">
    <source>
        <dbReference type="ARBA" id="ARBA00022679"/>
    </source>
</evidence>
<evidence type="ECO:0000313" key="19">
    <source>
        <dbReference type="Proteomes" id="UP000474024"/>
    </source>
</evidence>
<evidence type="ECO:0000259" key="17">
    <source>
        <dbReference type="Pfam" id="PF00156"/>
    </source>
</evidence>
<evidence type="ECO:0000256" key="5">
    <source>
        <dbReference type="ARBA" id="ARBA00004676"/>
    </source>
</evidence>
<dbReference type="GO" id="GO:0000287">
    <property type="term" value="F:magnesium ion binding"/>
    <property type="evidence" value="ECO:0007669"/>
    <property type="project" value="TreeGrafter"/>
</dbReference>
<dbReference type="GO" id="GO:0032263">
    <property type="term" value="P:GMP salvage"/>
    <property type="evidence" value="ECO:0007669"/>
    <property type="project" value="TreeGrafter"/>
</dbReference>
<evidence type="ECO:0000256" key="8">
    <source>
        <dbReference type="ARBA" id="ARBA00022676"/>
    </source>
</evidence>
<evidence type="ECO:0000256" key="12">
    <source>
        <dbReference type="ARBA" id="ARBA00022741"/>
    </source>
</evidence>
<keyword evidence="19" id="KW-1185">Reference proteome</keyword>
<dbReference type="InterPro" id="IPR005904">
    <property type="entry name" value="Hxn_phspho_trans"/>
</dbReference>
<dbReference type="NCBIfam" id="TIGR01203">
    <property type="entry name" value="HGPRTase"/>
    <property type="match status" value="1"/>
</dbReference>
<dbReference type="Gene3D" id="3.40.50.2020">
    <property type="match status" value="1"/>
</dbReference>
<gene>
    <name evidence="18" type="primary">hpt</name>
    <name evidence="18" type="ORF">FYJ75_10295</name>
</gene>
<comment type="catalytic activity">
    <reaction evidence="15">
        <text>IMP + diphosphate = hypoxanthine + 5-phospho-alpha-D-ribose 1-diphosphate</text>
        <dbReference type="Rhea" id="RHEA:17973"/>
        <dbReference type="ChEBI" id="CHEBI:17368"/>
        <dbReference type="ChEBI" id="CHEBI:33019"/>
        <dbReference type="ChEBI" id="CHEBI:58017"/>
        <dbReference type="ChEBI" id="CHEBI:58053"/>
        <dbReference type="EC" id="2.4.2.8"/>
    </reaction>
    <physiologicalReaction direction="right-to-left" evidence="15">
        <dbReference type="Rhea" id="RHEA:17975"/>
    </physiologicalReaction>
</comment>
<organism evidence="18 19">
    <name type="scientific">Roseburia porci</name>
    <dbReference type="NCBI Taxonomy" id="2605790"/>
    <lineage>
        <taxon>Bacteria</taxon>
        <taxon>Bacillati</taxon>
        <taxon>Bacillota</taxon>
        <taxon>Clostridia</taxon>
        <taxon>Lachnospirales</taxon>
        <taxon>Lachnospiraceae</taxon>
        <taxon>Roseburia</taxon>
    </lineage>
</organism>
<dbReference type="InterPro" id="IPR050408">
    <property type="entry name" value="HGPRT"/>
</dbReference>
<comment type="similarity">
    <text evidence="6 16">Belongs to the purine/pyrimidine phosphoribosyltransferase family.</text>
</comment>
<dbReference type="AlphaFoldDB" id="A0A6L5YS32"/>
<evidence type="ECO:0000256" key="2">
    <source>
        <dbReference type="ARBA" id="ARBA00002049"/>
    </source>
</evidence>
<protein>
    <recommendedName>
        <fullName evidence="16">Hypoxanthine phosphoribosyltransferase</fullName>
        <ecNumber evidence="16">2.4.2.8</ecNumber>
    </recommendedName>
</protein>
<evidence type="ECO:0000256" key="10">
    <source>
        <dbReference type="ARBA" id="ARBA00022723"/>
    </source>
</evidence>
<evidence type="ECO:0000256" key="13">
    <source>
        <dbReference type="ARBA" id="ARBA00022842"/>
    </source>
</evidence>
<comment type="subcellular location">
    <subcellularLocation>
        <location evidence="3 16">Cytoplasm</location>
    </subcellularLocation>
</comment>
<comment type="pathway">
    <text evidence="5">Purine metabolism; GMP biosynthesis via salvage pathway; GMP from guanine: step 1/1.</text>
</comment>
<dbReference type="InterPro" id="IPR000836">
    <property type="entry name" value="PRTase_dom"/>
</dbReference>
<dbReference type="UniPathway" id="UPA00591">
    <property type="reaction ID" value="UER00648"/>
</dbReference>
<comment type="catalytic activity">
    <reaction evidence="14">
        <text>GMP + diphosphate = guanine + 5-phospho-alpha-D-ribose 1-diphosphate</text>
        <dbReference type="Rhea" id="RHEA:25424"/>
        <dbReference type="ChEBI" id="CHEBI:16235"/>
        <dbReference type="ChEBI" id="CHEBI:33019"/>
        <dbReference type="ChEBI" id="CHEBI:58017"/>
        <dbReference type="ChEBI" id="CHEBI:58115"/>
        <dbReference type="EC" id="2.4.2.8"/>
    </reaction>
    <physiologicalReaction direction="right-to-left" evidence="14">
        <dbReference type="Rhea" id="RHEA:25426"/>
    </physiologicalReaction>
</comment>
<name>A0A6L5YS32_9FIRM</name>
<evidence type="ECO:0000256" key="16">
    <source>
        <dbReference type="RuleBase" id="RU364099"/>
    </source>
</evidence>
<dbReference type="GO" id="GO:0046100">
    <property type="term" value="P:hypoxanthine metabolic process"/>
    <property type="evidence" value="ECO:0007669"/>
    <property type="project" value="TreeGrafter"/>
</dbReference>
<keyword evidence="9 16" id="KW-0808">Transferase</keyword>
<dbReference type="EC" id="2.4.2.8" evidence="16"/>
<dbReference type="GO" id="GO:0006166">
    <property type="term" value="P:purine ribonucleoside salvage"/>
    <property type="evidence" value="ECO:0007669"/>
    <property type="project" value="UniProtKB-KW"/>
</dbReference>
<sequence>MDHNISVHLTEEQLNKRIAEIGAEITKRFQGESVYLVCILKGSIFYTTELAKRIELPMNIDFMTVSSYGSETKSSGIINIKKDLESSIEGKNVILVEDIIDSGYTLSHLCKLLRTRNPKTLTITTLLDKPDRRVVDDVVVDYTGFEIPDKFVVGFGLDYDQRYRNLPYIGFIEDEV</sequence>
<evidence type="ECO:0000256" key="1">
    <source>
        <dbReference type="ARBA" id="ARBA00001946"/>
    </source>
</evidence>
<evidence type="ECO:0000256" key="7">
    <source>
        <dbReference type="ARBA" id="ARBA00022490"/>
    </source>
</evidence>
<dbReference type="GO" id="GO:0004422">
    <property type="term" value="F:hypoxanthine phosphoribosyltransferase activity"/>
    <property type="evidence" value="ECO:0007669"/>
    <property type="project" value="InterPro"/>
</dbReference>
<dbReference type="EMBL" id="VUNI01000018">
    <property type="protein sequence ID" value="MST75403.1"/>
    <property type="molecule type" value="Genomic_DNA"/>
</dbReference>
<dbReference type="GO" id="GO:0005829">
    <property type="term" value="C:cytosol"/>
    <property type="evidence" value="ECO:0007669"/>
    <property type="project" value="TreeGrafter"/>
</dbReference>
<comment type="function">
    <text evidence="2">Purine salvage pathway enzyme that catalyzes the transfer of the ribosyl-5-phosphate group from 5-phospho-alpha-D-ribose 1-diphosphate (PRPP) to the N9 position of the 6-oxopurines hypoxanthine and guanine to form the corresponding ribonucleotides IMP (inosine 5'-monophosphate) and GMP (guanosine 5'-monophosphate), with the release of PPi.</text>
</comment>
<reference evidence="18 19" key="1">
    <citation type="submission" date="2019-08" db="EMBL/GenBank/DDBJ databases">
        <title>In-depth cultivation of the pig gut microbiome towards novel bacterial diversity and tailored functional studies.</title>
        <authorList>
            <person name="Wylensek D."/>
            <person name="Hitch T.C.A."/>
            <person name="Clavel T."/>
        </authorList>
    </citation>
    <scope>NUCLEOTIDE SEQUENCE [LARGE SCALE GENOMIC DNA]</scope>
    <source>
        <strain evidence="18 19">MUC/MUC-530-WT-4D</strain>
    </source>
</reference>
<evidence type="ECO:0000256" key="14">
    <source>
        <dbReference type="ARBA" id="ARBA00048811"/>
    </source>
</evidence>
<comment type="cofactor">
    <cofactor evidence="1 16">
        <name>Mg(2+)</name>
        <dbReference type="ChEBI" id="CHEBI:18420"/>
    </cofactor>
</comment>
<dbReference type="GO" id="GO:0052657">
    <property type="term" value="F:guanine phosphoribosyltransferase activity"/>
    <property type="evidence" value="ECO:0007669"/>
    <property type="project" value="UniProtKB-ARBA"/>
</dbReference>
<dbReference type="PANTHER" id="PTHR43340">
    <property type="entry name" value="HYPOXANTHINE-GUANINE PHOSPHORIBOSYLTRANSFERASE"/>
    <property type="match status" value="1"/>
</dbReference>
<comment type="pathway">
    <text evidence="4 16">Purine metabolism; IMP biosynthesis via salvage pathway; IMP from hypoxanthine: step 1/1.</text>
</comment>
<keyword evidence="13 16" id="KW-0460">Magnesium</keyword>
<dbReference type="GO" id="GO:0006178">
    <property type="term" value="P:guanine salvage"/>
    <property type="evidence" value="ECO:0007669"/>
    <property type="project" value="TreeGrafter"/>
</dbReference>
<keyword evidence="12 16" id="KW-0547">Nucleotide-binding</keyword>
<evidence type="ECO:0000256" key="6">
    <source>
        <dbReference type="ARBA" id="ARBA00008391"/>
    </source>
</evidence>
<dbReference type="SUPFAM" id="SSF53271">
    <property type="entry name" value="PRTase-like"/>
    <property type="match status" value="1"/>
</dbReference>
<keyword evidence="7 16" id="KW-0963">Cytoplasm</keyword>
<dbReference type="CDD" id="cd06223">
    <property type="entry name" value="PRTases_typeI"/>
    <property type="match status" value="1"/>
</dbReference>
<keyword evidence="11 16" id="KW-0660">Purine salvage</keyword>
<evidence type="ECO:0000256" key="4">
    <source>
        <dbReference type="ARBA" id="ARBA00004669"/>
    </source>
</evidence>
<feature type="domain" description="Phosphoribosyltransferase" evidence="17">
    <location>
        <begin position="13"/>
        <end position="159"/>
    </location>
</feature>
<dbReference type="FunFam" id="3.40.50.2020:FF:000006">
    <property type="entry name" value="Hypoxanthine phosphoribosyltransferase"/>
    <property type="match status" value="1"/>
</dbReference>
<keyword evidence="8 16" id="KW-0328">Glycosyltransferase</keyword>
<comment type="caution">
    <text evidence="18">The sequence shown here is derived from an EMBL/GenBank/DDBJ whole genome shotgun (WGS) entry which is preliminary data.</text>
</comment>
<dbReference type="InterPro" id="IPR029057">
    <property type="entry name" value="PRTase-like"/>
</dbReference>